<keyword evidence="5 6" id="KW-0472">Membrane</keyword>
<evidence type="ECO:0000256" key="2">
    <source>
        <dbReference type="ARBA" id="ARBA00022448"/>
    </source>
</evidence>
<dbReference type="Proteomes" id="UP000321230">
    <property type="component" value="Unassembled WGS sequence"/>
</dbReference>
<protein>
    <submittedName>
        <fullName evidence="7">Oligopeptide transporter, OPT family protein</fullName>
    </submittedName>
</protein>
<keyword evidence="8" id="KW-1185">Reference proteome</keyword>
<feature type="transmembrane region" description="Helical" evidence="6">
    <location>
        <begin position="440"/>
        <end position="461"/>
    </location>
</feature>
<feature type="transmembrane region" description="Helical" evidence="6">
    <location>
        <begin position="535"/>
        <end position="558"/>
    </location>
</feature>
<dbReference type="RefSeq" id="WP_146795216.1">
    <property type="nucleotide sequence ID" value="NZ_BARC01000014.1"/>
</dbReference>
<dbReference type="Pfam" id="PF03169">
    <property type="entry name" value="OPT"/>
    <property type="match status" value="1"/>
</dbReference>
<reference evidence="7 8" key="1">
    <citation type="submission" date="2019-07" db="EMBL/GenBank/DDBJ databases">
        <title>Whole genome shotgun sequence of Gluconobacter wancherniae NBRC 103581.</title>
        <authorList>
            <person name="Hosoyama A."/>
            <person name="Uohara A."/>
            <person name="Ohji S."/>
            <person name="Ichikawa N."/>
        </authorList>
    </citation>
    <scope>NUCLEOTIDE SEQUENCE [LARGE SCALE GENOMIC DNA]</scope>
    <source>
        <strain evidence="7 8">NBRC 103581</strain>
    </source>
</reference>
<comment type="subcellular location">
    <subcellularLocation>
        <location evidence="1">Membrane</location>
        <topology evidence="1">Multi-pass membrane protein</topology>
    </subcellularLocation>
</comment>
<dbReference type="InterPro" id="IPR004814">
    <property type="entry name" value="Oligopep_transpt"/>
</dbReference>
<feature type="transmembrane region" description="Helical" evidence="6">
    <location>
        <begin position="199"/>
        <end position="227"/>
    </location>
</feature>
<evidence type="ECO:0000256" key="5">
    <source>
        <dbReference type="ARBA" id="ARBA00023136"/>
    </source>
</evidence>
<dbReference type="PANTHER" id="PTHR31645:SF0">
    <property type="entry name" value="OLIGOPEPTIDE TRANSPORTER YGL114W-RELATED"/>
    <property type="match status" value="1"/>
</dbReference>
<feature type="transmembrane region" description="Helical" evidence="6">
    <location>
        <begin position="505"/>
        <end position="523"/>
    </location>
</feature>
<feature type="transmembrane region" description="Helical" evidence="6">
    <location>
        <begin position="368"/>
        <end position="386"/>
    </location>
</feature>
<feature type="transmembrane region" description="Helical" evidence="6">
    <location>
        <begin position="302"/>
        <end position="323"/>
    </location>
</feature>
<feature type="transmembrane region" description="Helical" evidence="6">
    <location>
        <begin position="9"/>
        <end position="29"/>
    </location>
</feature>
<dbReference type="EMBL" id="BJUZ01000001">
    <property type="protein sequence ID" value="GEK93596.1"/>
    <property type="molecule type" value="Genomic_DNA"/>
</dbReference>
<feature type="transmembrane region" description="Helical" evidence="6">
    <location>
        <begin position="74"/>
        <end position="93"/>
    </location>
</feature>
<evidence type="ECO:0000256" key="3">
    <source>
        <dbReference type="ARBA" id="ARBA00022692"/>
    </source>
</evidence>
<proteinExistence type="predicted"/>
<accession>A0A511AZI0</accession>
<organism evidence="7 8">
    <name type="scientific">Gluconobacter wancherniae NBRC 103581</name>
    <dbReference type="NCBI Taxonomy" id="656744"/>
    <lineage>
        <taxon>Bacteria</taxon>
        <taxon>Pseudomonadati</taxon>
        <taxon>Pseudomonadota</taxon>
        <taxon>Alphaproteobacteria</taxon>
        <taxon>Acetobacterales</taxon>
        <taxon>Acetobacteraceae</taxon>
        <taxon>Gluconobacter</taxon>
    </lineage>
</organism>
<dbReference type="GO" id="GO:0016020">
    <property type="term" value="C:membrane"/>
    <property type="evidence" value="ECO:0007669"/>
    <property type="project" value="UniProtKB-SubCell"/>
</dbReference>
<keyword evidence="4 6" id="KW-1133">Transmembrane helix</keyword>
<feature type="transmembrane region" description="Helical" evidence="6">
    <location>
        <begin position="99"/>
        <end position="119"/>
    </location>
</feature>
<feature type="transmembrane region" description="Helical" evidence="6">
    <location>
        <begin position="570"/>
        <end position="592"/>
    </location>
</feature>
<dbReference type="InterPro" id="IPR004813">
    <property type="entry name" value="OPT"/>
</dbReference>
<dbReference type="InterPro" id="IPR045035">
    <property type="entry name" value="YSL-like"/>
</dbReference>
<dbReference type="GO" id="GO:0035673">
    <property type="term" value="F:oligopeptide transmembrane transporter activity"/>
    <property type="evidence" value="ECO:0007669"/>
    <property type="project" value="InterPro"/>
</dbReference>
<dbReference type="OrthoDB" id="9809340at2"/>
<evidence type="ECO:0000313" key="8">
    <source>
        <dbReference type="Proteomes" id="UP000321230"/>
    </source>
</evidence>
<name>A0A511AZI0_9PROT</name>
<evidence type="ECO:0000256" key="4">
    <source>
        <dbReference type="ARBA" id="ARBA00022989"/>
    </source>
</evidence>
<keyword evidence="2" id="KW-0813">Transport</keyword>
<feature type="transmembrane region" description="Helical" evidence="6">
    <location>
        <begin position="335"/>
        <end position="356"/>
    </location>
</feature>
<feature type="transmembrane region" description="Helical" evidence="6">
    <location>
        <begin position="254"/>
        <end position="276"/>
    </location>
</feature>
<evidence type="ECO:0000256" key="6">
    <source>
        <dbReference type="SAM" id="Phobius"/>
    </source>
</evidence>
<comment type="caution">
    <text evidence="7">The sequence shown here is derived from an EMBL/GenBank/DDBJ whole genome shotgun (WGS) entry which is preliminary data.</text>
</comment>
<evidence type="ECO:0000256" key="1">
    <source>
        <dbReference type="ARBA" id="ARBA00004141"/>
    </source>
</evidence>
<dbReference type="NCBIfam" id="TIGR00733">
    <property type="entry name" value="OPT family oligopeptide transporter"/>
    <property type="match status" value="1"/>
</dbReference>
<sequence length="630" mass="65013">MNYMDGKELTIRGIVLGALITVIFTAANVYLGLKIGLTFGSSIPATIISMALLRLMGGGTTLENNMVQTQASAAGTLSCVFAALPALIMVGYWHEFPYFVTFLVTMAGGMTGVLFTIPLRRALVTNSDLPYPEGTACAEILRASSPEGDADSLRALTAGSLVSAGVAFATSGLRILSDGFSVATTAGSSAFRLTGSFSLALLGTGYLVGIGGGIAMLVGVLMAWGVMVPVLGHLTPSAAPLAAASGIWLHKVRFIGAGAIAVAAIWTLLTLAGPVAKGLREALSISHRATEDETDRDLSPRIMITLSVGVAIILTGLFTNFLWPVMSHGAPLLTLVALGVIACFGLGFLVASACGYMAGIVGSSSSPISGVGIIAIIIISLCLWGLESSGILSVTQRPLAIAFGLFMLSAITASAAISNDNLQDLRTGQLVGATPWKQEIGLLIGCVTGALVIPWVLQILYQAYGFVGAMPHDGMDPAHALAAPQPALMAAIATGILTRSLDWNMLEIGALLGIGMIVADLILRRRKLAMPPLAVGMGIYLPPEVSVTIAIGSGLVWLLRRFPQERGTMIASGFIVGESLVGVALAAMTGATGSADTIAISLPALMRSGLGWAVFAGVCLWFARKVRQSA</sequence>
<evidence type="ECO:0000313" key="7">
    <source>
        <dbReference type="EMBL" id="GEK93596.1"/>
    </source>
</evidence>
<feature type="transmembrane region" description="Helical" evidence="6">
    <location>
        <begin position="398"/>
        <end position="419"/>
    </location>
</feature>
<keyword evidence="3 6" id="KW-0812">Transmembrane</keyword>
<feature type="transmembrane region" description="Helical" evidence="6">
    <location>
        <begin position="604"/>
        <end position="623"/>
    </location>
</feature>
<gene>
    <name evidence="7" type="ORF">GWA01_13660</name>
</gene>
<dbReference type="AlphaFoldDB" id="A0A511AZI0"/>
<dbReference type="PANTHER" id="PTHR31645">
    <property type="entry name" value="OLIGOPEPTIDE TRANSPORTER YGL114W-RELATED"/>
    <property type="match status" value="1"/>
</dbReference>
<feature type="transmembrane region" description="Helical" evidence="6">
    <location>
        <begin position="35"/>
        <end position="53"/>
    </location>
</feature>
<dbReference type="NCBIfam" id="TIGR00728">
    <property type="entry name" value="OPT_sfam"/>
    <property type="match status" value="1"/>
</dbReference>